<dbReference type="Proteomes" id="UP000000758">
    <property type="component" value="Chromosome"/>
</dbReference>
<proteinExistence type="predicted"/>
<accession>A0RYZ3</accession>
<dbReference type="InterPro" id="IPR013632">
    <property type="entry name" value="Rad51_C"/>
</dbReference>
<keyword evidence="2" id="KW-0067">ATP-binding</keyword>
<sequence>MIRSGIRGIDGFLGGGLRGGFITDIFGPPASGKSQIAFEICAGALAEGGRVIFHDTSGTLRPERILQILRSRGLGGEGLLDRMIVSRMTNTGEQAAGLSQIGPEASLVVVDNATELFSFEYAGRERSLPRNRLLMQYMRRLSGAAVALRVPVIVTNTVRFIEGGEAENLASAMRPFPHVRIHLRRMGGVTAAEISTAGKRSYFSFKITPGGIREGAPA</sequence>
<evidence type="ECO:0000313" key="5">
    <source>
        <dbReference type="EMBL" id="ABK78560.1"/>
    </source>
</evidence>
<keyword evidence="6" id="KW-1185">Reference proteome</keyword>
<dbReference type="InterPro" id="IPR020588">
    <property type="entry name" value="RecA_ATP-bd"/>
</dbReference>
<dbReference type="EMBL" id="DP000238">
    <property type="protein sequence ID" value="ABK78560.1"/>
    <property type="molecule type" value="Genomic_DNA"/>
</dbReference>
<dbReference type="GO" id="GO:0003677">
    <property type="term" value="F:DNA binding"/>
    <property type="evidence" value="ECO:0007669"/>
    <property type="project" value="UniProtKB-KW"/>
</dbReference>
<reference evidence="5 6" key="1">
    <citation type="journal article" date="2006" name="Proc. Natl. Acad. Sci. U.S.A.">
        <title>Genomic analysis of the uncultivated marine crenarchaeote Cenarchaeum symbiosum.</title>
        <authorList>
            <person name="Hallam S.J."/>
            <person name="Konstantinidis K.T."/>
            <person name="Putnam N."/>
            <person name="Schleper C."/>
            <person name="Watanabe Y."/>
            <person name="Sugahara J."/>
            <person name="Preston C."/>
            <person name="de la Torre J."/>
            <person name="Richardson P.M."/>
            <person name="DeLong E.F."/>
        </authorList>
    </citation>
    <scope>NUCLEOTIDE SEQUENCE [LARGE SCALE GENOMIC DNA]</scope>
    <source>
        <strain evidence="6">A</strain>
    </source>
</reference>
<keyword evidence="1" id="KW-0547">Nucleotide-binding</keyword>
<feature type="domain" description="RecA family profile 1" evidence="4">
    <location>
        <begin position="1"/>
        <end position="158"/>
    </location>
</feature>
<organism evidence="5 6">
    <name type="scientific">Cenarchaeum symbiosum (strain A)</name>
    <dbReference type="NCBI Taxonomy" id="414004"/>
    <lineage>
        <taxon>Archaea</taxon>
        <taxon>Nitrososphaerota</taxon>
        <taxon>Candidatus Cenarchaeales</taxon>
        <taxon>Candidatus Cenarchaeaceae</taxon>
        <taxon>Candidatus Cenarchaeum</taxon>
    </lineage>
</organism>
<dbReference type="GO" id="GO:0140664">
    <property type="term" value="F:ATP-dependent DNA damage sensor activity"/>
    <property type="evidence" value="ECO:0007669"/>
    <property type="project" value="InterPro"/>
</dbReference>
<keyword evidence="3" id="KW-0238">DNA-binding</keyword>
<name>A0RYZ3_CENSY</name>
<dbReference type="GO" id="GO:0005524">
    <property type="term" value="F:ATP binding"/>
    <property type="evidence" value="ECO:0007669"/>
    <property type="project" value="UniProtKB-KW"/>
</dbReference>
<evidence type="ECO:0000313" key="6">
    <source>
        <dbReference type="Proteomes" id="UP000000758"/>
    </source>
</evidence>
<dbReference type="SUPFAM" id="SSF52540">
    <property type="entry name" value="P-loop containing nucleoside triphosphate hydrolases"/>
    <property type="match status" value="1"/>
</dbReference>
<dbReference type="STRING" id="414004.CENSYa_1952"/>
<evidence type="ECO:0000259" key="4">
    <source>
        <dbReference type="PROSITE" id="PS50162"/>
    </source>
</evidence>
<dbReference type="PANTHER" id="PTHR22942">
    <property type="entry name" value="RECA/RAD51/RADA DNA STRAND-PAIRING FAMILY MEMBER"/>
    <property type="match status" value="1"/>
</dbReference>
<dbReference type="PROSITE" id="PS50162">
    <property type="entry name" value="RECA_2"/>
    <property type="match status" value="1"/>
</dbReference>
<dbReference type="PANTHER" id="PTHR22942:SF30">
    <property type="entry name" value="MEIOTIC RECOMBINATION PROTEIN DMC1_LIM15 HOMOLOG"/>
    <property type="match status" value="1"/>
</dbReference>
<dbReference type="Gene3D" id="3.40.50.300">
    <property type="entry name" value="P-loop containing nucleotide triphosphate hydrolases"/>
    <property type="match status" value="1"/>
</dbReference>
<protein>
    <submittedName>
        <fullName evidence="5">RecA/RadA recombinase related protein</fullName>
    </submittedName>
</protein>
<evidence type="ECO:0000256" key="2">
    <source>
        <dbReference type="ARBA" id="ARBA00022840"/>
    </source>
</evidence>
<gene>
    <name evidence="5" type="ordered locus">CENSYa_1952</name>
</gene>
<dbReference type="KEGG" id="csy:CENSYa_1952"/>
<evidence type="ECO:0000256" key="3">
    <source>
        <dbReference type="ARBA" id="ARBA00023125"/>
    </source>
</evidence>
<dbReference type="Pfam" id="PF08423">
    <property type="entry name" value="Rad51"/>
    <property type="match status" value="1"/>
</dbReference>
<dbReference type="GO" id="GO:0006281">
    <property type="term" value="P:DNA repair"/>
    <property type="evidence" value="ECO:0007669"/>
    <property type="project" value="InterPro"/>
</dbReference>
<dbReference type="InterPro" id="IPR027417">
    <property type="entry name" value="P-loop_NTPase"/>
</dbReference>
<dbReference type="EnsemblBacteria" id="ABK78560">
    <property type="protein sequence ID" value="ABK78560"/>
    <property type="gene ID" value="CENSYa_1952"/>
</dbReference>
<dbReference type="HOGENOM" id="CLU_041732_2_0_2"/>
<dbReference type="AlphaFoldDB" id="A0RYZ3"/>
<evidence type="ECO:0000256" key="1">
    <source>
        <dbReference type="ARBA" id="ARBA00022741"/>
    </source>
</evidence>